<evidence type="ECO:0008006" key="4">
    <source>
        <dbReference type="Google" id="ProtNLM"/>
    </source>
</evidence>
<accession>A0AAD4PSN8</accession>
<comment type="caution">
    <text evidence="2">The sequence shown here is derived from an EMBL/GenBank/DDBJ whole genome shotgun (WGS) entry which is preliminary data.</text>
</comment>
<keyword evidence="3" id="KW-1185">Reference proteome</keyword>
<feature type="region of interest" description="Disordered" evidence="1">
    <location>
        <begin position="109"/>
        <end position="130"/>
    </location>
</feature>
<sequence length="571" mass="62677">MQIAFYDPNGNAGRYSDGVRFNPRPTNKPDVHACAAARLTTSTITAQLTQQENLDAGTTRREPEINPTNVTKDYHDTSSIPDAGQSGELDSNYSDDNLRSLFSTLSENGENYLNPAADPNASEHHQADRERLEDHDYLPDTGIEEATSPGPIGELPSAAEDLHKGVNMQDLPGPQRSNSEQGPADDSIASGSFAKGQHRDHTAINNARARSPYPDASDPIFGNSEAIIKDNKSSCGVSCGYHADDQGFVSIADVQSITAVFLTLLAKNSTSNAHSRRSTATTSPSEMISNISDSICRHGRNEIQSPACVSVTGKPLPAVGDEHIDPRLTVNQYPTVEPVAHVPSSDVRKSCLSNAQLDIIEKVDPTMFRYRHGLSGPNMMVADPLPDNIGAPIGSQQSQQDCLIHGRFTSQLLPEGRVYHMTWHSSETTTNQHFQGGSRTTSQGFKEPTKRQTRSKGSKYSPEENEKLIQLRSSGQSWEEIQNSHFSNRTPGALQMHYYHLLTHDKTRKKNSGRKRKQKGGPASVTISQVSSRHKIGPSTSVEVEGLKRRAGDSRYPQRKRHRSERYHPGK</sequence>
<dbReference type="AlphaFoldDB" id="A0AAD4PSN8"/>
<dbReference type="EMBL" id="JAJTJA010000011">
    <property type="protein sequence ID" value="KAH8691796.1"/>
    <property type="molecule type" value="Genomic_DNA"/>
</dbReference>
<feature type="compositionally biased region" description="Polar residues" evidence="1">
    <location>
        <begin position="427"/>
        <end position="444"/>
    </location>
</feature>
<dbReference type="InterPro" id="IPR001005">
    <property type="entry name" value="SANT/Myb"/>
</dbReference>
<feature type="region of interest" description="Disordered" evidence="1">
    <location>
        <begin position="506"/>
        <end position="571"/>
    </location>
</feature>
<name>A0AAD4PSN8_9EURO</name>
<feature type="region of interest" description="Disordered" evidence="1">
    <location>
        <begin position="49"/>
        <end position="95"/>
    </location>
</feature>
<gene>
    <name evidence="2" type="ORF">BGW36DRAFT_362833</name>
</gene>
<dbReference type="Pfam" id="PF13921">
    <property type="entry name" value="Myb_DNA-bind_6"/>
    <property type="match status" value="1"/>
</dbReference>
<feature type="compositionally biased region" description="Basic and acidic residues" evidence="1">
    <location>
        <begin position="121"/>
        <end position="130"/>
    </location>
</feature>
<dbReference type="RefSeq" id="XP_046067793.1">
    <property type="nucleotide sequence ID" value="XM_046214400.1"/>
</dbReference>
<feature type="region of interest" description="Disordered" evidence="1">
    <location>
        <begin position="427"/>
        <end position="466"/>
    </location>
</feature>
<feature type="compositionally biased region" description="Basic residues" evidence="1">
    <location>
        <begin position="506"/>
        <end position="519"/>
    </location>
</feature>
<proteinExistence type="predicted"/>
<evidence type="ECO:0000313" key="2">
    <source>
        <dbReference type="EMBL" id="KAH8691796.1"/>
    </source>
</evidence>
<dbReference type="CDD" id="cd00167">
    <property type="entry name" value="SANT"/>
    <property type="match status" value="1"/>
</dbReference>
<feature type="region of interest" description="Disordered" evidence="1">
    <location>
        <begin position="165"/>
        <end position="199"/>
    </location>
</feature>
<protein>
    <recommendedName>
        <fullName evidence="4">Myb-like domain-containing protein</fullName>
    </recommendedName>
</protein>
<dbReference type="Proteomes" id="UP001201262">
    <property type="component" value="Unassembled WGS sequence"/>
</dbReference>
<evidence type="ECO:0000313" key="3">
    <source>
        <dbReference type="Proteomes" id="UP001201262"/>
    </source>
</evidence>
<reference evidence="2" key="1">
    <citation type="submission" date="2021-12" db="EMBL/GenBank/DDBJ databases">
        <title>Convergent genome expansion in fungi linked to evolution of root-endophyte symbiosis.</title>
        <authorList>
            <consortium name="DOE Joint Genome Institute"/>
            <person name="Ke Y.-H."/>
            <person name="Bonito G."/>
            <person name="Liao H.-L."/>
            <person name="Looney B."/>
            <person name="Rojas-Flechas A."/>
            <person name="Nash J."/>
            <person name="Hameed K."/>
            <person name="Schadt C."/>
            <person name="Martin F."/>
            <person name="Crous P.W."/>
            <person name="Miettinen O."/>
            <person name="Magnuson J.K."/>
            <person name="Labbe J."/>
            <person name="Jacobson D."/>
            <person name="Doktycz M.J."/>
            <person name="Veneault-Fourrey C."/>
            <person name="Kuo A."/>
            <person name="Mondo S."/>
            <person name="Calhoun S."/>
            <person name="Riley R."/>
            <person name="Ohm R."/>
            <person name="LaButti K."/>
            <person name="Andreopoulos B."/>
            <person name="Pangilinan J."/>
            <person name="Nolan M."/>
            <person name="Tritt A."/>
            <person name="Clum A."/>
            <person name="Lipzen A."/>
            <person name="Daum C."/>
            <person name="Barry K."/>
            <person name="Grigoriev I.V."/>
            <person name="Vilgalys R."/>
        </authorList>
    </citation>
    <scope>NUCLEOTIDE SEQUENCE</scope>
    <source>
        <strain evidence="2">PMI_201</strain>
    </source>
</reference>
<dbReference type="GeneID" id="70244687"/>
<organism evidence="2 3">
    <name type="scientific">Talaromyces proteolyticus</name>
    <dbReference type="NCBI Taxonomy" id="1131652"/>
    <lineage>
        <taxon>Eukaryota</taxon>
        <taxon>Fungi</taxon>
        <taxon>Dikarya</taxon>
        <taxon>Ascomycota</taxon>
        <taxon>Pezizomycotina</taxon>
        <taxon>Eurotiomycetes</taxon>
        <taxon>Eurotiomycetidae</taxon>
        <taxon>Eurotiales</taxon>
        <taxon>Trichocomaceae</taxon>
        <taxon>Talaromyces</taxon>
        <taxon>Talaromyces sect. Bacilispori</taxon>
    </lineage>
</organism>
<evidence type="ECO:0000256" key="1">
    <source>
        <dbReference type="SAM" id="MobiDB-lite"/>
    </source>
</evidence>